<comment type="caution">
    <text evidence="2">The sequence shown here is derived from an EMBL/GenBank/DDBJ whole genome shotgun (WGS) entry which is preliminary data.</text>
</comment>
<protein>
    <submittedName>
        <fullName evidence="2">Uncharacterized protein</fullName>
    </submittedName>
</protein>
<dbReference type="PANTHER" id="PTHR36387">
    <property type="entry name" value="UDP-N-ACETYLMURAMOYL-L-ALANYL-D-GLUTAMATE-2, 6-DIAMINOPIMELATE LIGASE"/>
    <property type="match status" value="1"/>
</dbReference>
<dbReference type="Proteomes" id="UP000825935">
    <property type="component" value="Chromosome 32"/>
</dbReference>
<dbReference type="EMBL" id="CM035437">
    <property type="protein sequence ID" value="KAH7287227.1"/>
    <property type="molecule type" value="Genomic_DNA"/>
</dbReference>
<proteinExistence type="predicted"/>
<feature type="compositionally biased region" description="Low complexity" evidence="1">
    <location>
        <begin position="37"/>
        <end position="46"/>
    </location>
</feature>
<feature type="compositionally biased region" description="Acidic residues" evidence="1">
    <location>
        <begin position="7"/>
        <end position="17"/>
    </location>
</feature>
<dbReference type="AlphaFoldDB" id="A0A8T2QTK3"/>
<sequence>MKKTFTEEELEALEESAEEFHDEQPQIENVAKKRDSVVLNDNSSSDEGLPEVFTMQEGKSIADHLRREEVASKRRIVAEAKRKRQERDLRRRNEKASVKPEKHTQPFIEEQESKDNKNSVNNDGFLDDSIVQYLSQRERVTSDEKMVSSQPKKLPKVKRAKSIKGQINDRVQVVDLNQDSLFMERSALEFKNGHLYGNRIKRDPSMLRVLARATNL</sequence>
<keyword evidence="3" id="KW-1185">Reference proteome</keyword>
<evidence type="ECO:0000313" key="2">
    <source>
        <dbReference type="EMBL" id="KAH7287227.1"/>
    </source>
</evidence>
<evidence type="ECO:0000256" key="1">
    <source>
        <dbReference type="SAM" id="MobiDB-lite"/>
    </source>
</evidence>
<feature type="region of interest" description="Disordered" evidence="1">
    <location>
        <begin position="69"/>
        <end position="124"/>
    </location>
</feature>
<dbReference type="PANTHER" id="PTHR36387:SF2">
    <property type="entry name" value="UDP-N-ACETYLMURAMOYL-L-ALANYL-D-GLUTAMATE-2, 6-DIAMINOPIMELATE LIGASE"/>
    <property type="match status" value="1"/>
</dbReference>
<name>A0A8T2QTK3_CERRI</name>
<feature type="compositionally biased region" description="Basic and acidic residues" evidence="1">
    <location>
        <begin position="69"/>
        <end position="104"/>
    </location>
</feature>
<gene>
    <name evidence="2" type="ORF">KP509_32G044900</name>
</gene>
<evidence type="ECO:0000313" key="3">
    <source>
        <dbReference type="Proteomes" id="UP000825935"/>
    </source>
</evidence>
<dbReference type="OMA" id="IQRSNIM"/>
<dbReference type="OrthoDB" id="10582979at2759"/>
<feature type="compositionally biased region" description="Basic and acidic residues" evidence="1">
    <location>
        <begin position="18"/>
        <end position="36"/>
    </location>
</feature>
<reference evidence="2" key="1">
    <citation type="submission" date="2021-08" db="EMBL/GenBank/DDBJ databases">
        <title>WGS assembly of Ceratopteris richardii.</title>
        <authorList>
            <person name="Marchant D.B."/>
            <person name="Chen G."/>
            <person name="Jenkins J."/>
            <person name="Shu S."/>
            <person name="Leebens-Mack J."/>
            <person name="Grimwood J."/>
            <person name="Schmutz J."/>
            <person name="Soltis P."/>
            <person name="Soltis D."/>
            <person name="Chen Z.-H."/>
        </authorList>
    </citation>
    <scope>NUCLEOTIDE SEQUENCE</scope>
    <source>
        <strain evidence="2">Whitten #5841</strain>
        <tissue evidence="2">Leaf</tissue>
    </source>
</reference>
<organism evidence="2 3">
    <name type="scientific">Ceratopteris richardii</name>
    <name type="common">Triangle waterfern</name>
    <dbReference type="NCBI Taxonomy" id="49495"/>
    <lineage>
        <taxon>Eukaryota</taxon>
        <taxon>Viridiplantae</taxon>
        <taxon>Streptophyta</taxon>
        <taxon>Embryophyta</taxon>
        <taxon>Tracheophyta</taxon>
        <taxon>Polypodiopsida</taxon>
        <taxon>Polypodiidae</taxon>
        <taxon>Polypodiales</taxon>
        <taxon>Pteridineae</taxon>
        <taxon>Pteridaceae</taxon>
        <taxon>Parkerioideae</taxon>
        <taxon>Ceratopteris</taxon>
    </lineage>
</organism>
<feature type="region of interest" description="Disordered" evidence="1">
    <location>
        <begin position="1"/>
        <end position="56"/>
    </location>
</feature>
<accession>A0A8T2QTK3</accession>